<dbReference type="Proteomes" id="UP001403385">
    <property type="component" value="Unassembled WGS sequence"/>
</dbReference>
<dbReference type="AlphaFoldDB" id="A0AAW9S7S5"/>
<sequence length="123" mass="14116">MQWLRTHIALGLVFMYSFNVLVNLLPVLLEEVASVHFEKRCVRSEMQKQLAVESAWEDTTIQVDLENWLQSITLILCNLKDLQKAVNAIAPFVFAKQPLIKSLYLHGLTPLAFREIVPPPPKF</sequence>
<keyword evidence="1" id="KW-1133">Transmembrane helix</keyword>
<evidence type="ECO:0000256" key="1">
    <source>
        <dbReference type="SAM" id="Phobius"/>
    </source>
</evidence>
<proteinExistence type="predicted"/>
<name>A0AAW9S7S5_9BACT</name>
<evidence type="ECO:0000313" key="2">
    <source>
        <dbReference type="EMBL" id="MEN7548434.1"/>
    </source>
</evidence>
<dbReference type="EMBL" id="JBDKWZ010000005">
    <property type="protein sequence ID" value="MEN7548434.1"/>
    <property type="molecule type" value="Genomic_DNA"/>
</dbReference>
<keyword evidence="3" id="KW-1185">Reference proteome</keyword>
<gene>
    <name evidence="2" type="ORF">AAG747_10975</name>
</gene>
<comment type="caution">
    <text evidence="2">The sequence shown here is derived from an EMBL/GenBank/DDBJ whole genome shotgun (WGS) entry which is preliminary data.</text>
</comment>
<protein>
    <submittedName>
        <fullName evidence="2">Uncharacterized protein</fullName>
    </submittedName>
</protein>
<accession>A0AAW9S7S5</accession>
<keyword evidence="1" id="KW-0812">Transmembrane</keyword>
<evidence type="ECO:0000313" key="3">
    <source>
        <dbReference type="Proteomes" id="UP001403385"/>
    </source>
</evidence>
<feature type="transmembrane region" description="Helical" evidence="1">
    <location>
        <begin position="6"/>
        <end position="29"/>
    </location>
</feature>
<reference evidence="2 3" key="1">
    <citation type="submission" date="2024-04" db="EMBL/GenBank/DDBJ databases">
        <title>Novel genus in family Flammeovirgaceae.</title>
        <authorList>
            <person name="Nguyen T.H."/>
            <person name="Vuong T.Q."/>
            <person name="Le H."/>
            <person name="Kim S.-G."/>
        </authorList>
    </citation>
    <scope>NUCLEOTIDE SEQUENCE [LARGE SCALE GENOMIC DNA]</scope>
    <source>
        <strain evidence="2 3">JCM 23209</strain>
    </source>
</reference>
<keyword evidence="1" id="KW-0472">Membrane</keyword>
<dbReference type="RefSeq" id="WP_346821213.1">
    <property type="nucleotide sequence ID" value="NZ_JBDKWZ010000005.1"/>
</dbReference>
<organism evidence="2 3">
    <name type="scientific">Rapidithrix thailandica</name>
    <dbReference type="NCBI Taxonomy" id="413964"/>
    <lineage>
        <taxon>Bacteria</taxon>
        <taxon>Pseudomonadati</taxon>
        <taxon>Bacteroidota</taxon>
        <taxon>Cytophagia</taxon>
        <taxon>Cytophagales</taxon>
        <taxon>Flammeovirgaceae</taxon>
        <taxon>Rapidithrix</taxon>
    </lineage>
</organism>